<accession>A0A0C3PM83</accession>
<feature type="domain" description="LNS2/PITP" evidence="1">
    <location>
        <begin position="1"/>
        <end position="78"/>
    </location>
</feature>
<dbReference type="PANTHER" id="PTHR12181">
    <property type="entry name" value="LIPIN"/>
    <property type="match status" value="1"/>
</dbReference>
<protein>
    <recommendedName>
        <fullName evidence="1">LNS2/PITP domain-containing protein</fullName>
    </recommendedName>
</protein>
<evidence type="ECO:0000313" key="2">
    <source>
        <dbReference type="EMBL" id="KIO15425.1"/>
    </source>
</evidence>
<keyword evidence="3" id="KW-1185">Reference proteome</keyword>
<dbReference type="AlphaFoldDB" id="A0A0C3PM83"/>
<dbReference type="InterPro" id="IPR031315">
    <property type="entry name" value="LNS2/PITP"/>
</dbReference>
<evidence type="ECO:0000313" key="3">
    <source>
        <dbReference type="Proteomes" id="UP000054248"/>
    </source>
</evidence>
<reference evidence="3" key="2">
    <citation type="submission" date="2015-01" db="EMBL/GenBank/DDBJ databases">
        <title>Evolutionary Origins and Diversification of the Mycorrhizal Mutualists.</title>
        <authorList>
            <consortium name="DOE Joint Genome Institute"/>
            <consortium name="Mycorrhizal Genomics Consortium"/>
            <person name="Kohler A."/>
            <person name="Kuo A."/>
            <person name="Nagy L.G."/>
            <person name="Floudas D."/>
            <person name="Copeland A."/>
            <person name="Barry K.W."/>
            <person name="Cichocki N."/>
            <person name="Veneault-Fourrey C."/>
            <person name="LaButti K."/>
            <person name="Lindquist E.A."/>
            <person name="Lipzen A."/>
            <person name="Lundell T."/>
            <person name="Morin E."/>
            <person name="Murat C."/>
            <person name="Riley R."/>
            <person name="Ohm R."/>
            <person name="Sun H."/>
            <person name="Tunlid A."/>
            <person name="Henrissat B."/>
            <person name="Grigoriev I.V."/>
            <person name="Hibbett D.S."/>
            <person name="Martin F."/>
        </authorList>
    </citation>
    <scope>NUCLEOTIDE SEQUENCE [LARGE SCALE GENOMIC DNA]</scope>
    <source>
        <strain evidence="3">MUT 4182</strain>
    </source>
</reference>
<dbReference type="GO" id="GO:0009062">
    <property type="term" value="P:fatty acid catabolic process"/>
    <property type="evidence" value="ECO:0007669"/>
    <property type="project" value="TreeGrafter"/>
</dbReference>
<sequence length="176" mass="19708">MNLNDEVMRVIQRGDLRKPDVFKMAGLKDIQRLFGLQGKEPFCAGFGNRITVALSYRSVNVPSARIVTIDSGGEVKNKLLELDGAAIHKQQQFYFRRLFVLKSLAYSTSSENGVLGYYRIIVESKKRKGTGNSVSADRKGRGRRLGSSWCFLRVSGVAWERYGATLAVGTHQVKFK</sequence>
<dbReference type="GO" id="GO:0019432">
    <property type="term" value="P:triglyceride biosynthetic process"/>
    <property type="evidence" value="ECO:0007669"/>
    <property type="project" value="TreeGrafter"/>
</dbReference>
<dbReference type="Pfam" id="PF08235">
    <property type="entry name" value="LNS2"/>
    <property type="match status" value="1"/>
</dbReference>
<dbReference type="Proteomes" id="UP000054248">
    <property type="component" value="Unassembled WGS sequence"/>
</dbReference>
<proteinExistence type="predicted"/>
<dbReference type="OrthoDB" id="4567at2759"/>
<dbReference type="HOGENOM" id="CLU_1526281_0_0_1"/>
<name>A0A0C3PM83_9AGAM</name>
<dbReference type="STRING" id="1051891.A0A0C3PM83"/>
<dbReference type="SMART" id="SM00775">
    <property type="entry name" value="LNS2"/>
    <property type="match status" value="1"/>
</dbReference>
<gene>
    <name evidence="2" type="ORF">M407DRAFT_212275</name>
</gene>
<dbReference type="InterPro" id="IPR026058">
    <property type="entry name" value="LIPIN"/>
</dbReference>
<dbReference type="GO" id="GO:0008195">
    <property type="term" value="F:phosphatidate phosphatase activity"/>
    <property type="evidence" value="ECO:0007669"/>
    <property type="project" value="TreeGrafter"/>
</dbReference>
<dbReference type="EMBL" id="KN824092">
    <property type="protein sequence ID" value="KIO15425.1"/>
    <property type="molecule type" value="Genomic_DNA"/>
</dbReference>
<dbReference type="GO" id="GO:0005634">
    <property type="term" value="C:nucleus"/>
    <property type="evidence" value="ECO:0007669"/>
    <property type="project" value="TreeGrafter"/>
</dbReference>
<evidence type="ECO:0000259" key="1">
    <source>
        <dbReference type="SMART" id="SM00775"/>
    </source>
</evidence>
<dbReference type="PANTHER" id="PTHR12181:SF12">
    <property type="entry name" value="PHOSPHATIDATE PHOSPHATASE"/>
    <property type="match status" value="1"/>
</dbReference>
<reference evidence="2 3" key="1">
    <citation type="submission" date="2014-04" db="EMBL/GenBank/DDBJ databases">
        <authorList>
            <consortium name="DOE Joint Genome Institute"/>
            <person name="Kuo A."/>
            <person name="Girlanda M."/>
            <person name="Perotto S."/>
            <person name="Kohler A."/>
            <person name="Nagy L.G."/>
            <person name="Floudas D."/>
            <person name="Copeland A."/>
            <person name="Barry K.W."/>
            <person name="Cichocki N."/>
            <person name="Veneault-Fourrey C."/>
            <person name="LaButti K."/>
            <person name="Lindquist E.A."/>
            <person name="Lipzen A."/>
            <person name="Lundell T."/>
            <person name="Morin E."/>
            <person name="Murat C."/>
            <person name="Sun H."/>
            <person name="Tunlid A."/>
            <person name="Henrissat B."/>
            <person name="Grigoriev I.V."/>
            <person name="Hibbett D.S."/>
            <person name="Martin F."/>
            <person name="Nordberg H.P."/>
            <person name="Cantor M.N."/>
            <person name="Hua S.X."/>
        </authorList>
    </citation>
    <scope>NUCLEOTIDE SEQUENCE [LARGE SCALE GENOMIC DNA]</scope>
    <source>
        <strain evidence="2 3">MUT 4182</strain>
    </source>
</reference>
<organism evidence="2 3">
    <name type="scientific">Tulasnella calospora MUT 4182</name>
    <dbReference type="NCBI Taxonomy" id="1051891"/>
    <lineage>
        <taxon>Eukaryota</taxon>
        <taxon>Fungi</taxon>
        <taxon>Dikarya</taxon>
        <taxon>Basidiomycota</taxon>
        <taxon>Agaricomycotina</taxon>
        <taxon>Agaricomycetes</taxon>
        <taxon>Cantharellales</taxon>
        <taxon>Tulasnellaceae</taxon>
        <taxon>Tulasnella</taxon>
    </lineage>
</organism>
<dbReference type="InterPro" id="IPR013209">
    <property type="entry name" value="LNS2"/>
</dbReference>